<dbReference type="AlphaFoldDB" id="A0A914PQG0"/>
<sequence length="75" mass="8832">MKKWLETARSEEQPKRLGMLLAQFWKAEINVDELSKTNIGKLVRELKTHPDSDVRATSNEVLKKWKEAVEDYEMN</sequence>
<dbReference type="Pfam" id="PF08711">
    <property type="entry name" value="Med26"/>
    <property type="match status" value="1"/>
</dbReference>
<name>A0A914PQG0_9BILA</name>
<reference evidence="4" key="1">
    <citation type="submission" date="2022-11" db="UniProtKB">
        <authorList>
            <consortium name="WormBaseParasite"/>
        </authorList>
    </citation>
    <scope>IDENTIFICATION</scope>
</reference>
<proteinExistence type="predicted"/>
<keyword evidence="3" id="KW-1185">Reference proteome</keyword>
<dbReference type="Gene3D" id="1.20.930.10">
    <property type="entry name" value="Conserved domain common to transcription factors TFIIS, elongin A, CRSP70"/>
    <property type="match status" value="1"/>
</dbReference>
<evidence type="ECO:0000313" key="3">
    <source>
        <dbReference type="Proteomes" id="UP000887578"/>
    </source>
</evidence>
<organism evidence="3 4">
    <name type="scientific">Panagrolaimus davidi</name>
    <dbReference type="NCBI Taxonomy" id="227884"/>
    <lineage>
        <taxon>Eukaryota</taxon>
        <taxon>Metazoa</taxon>
        <taxon>Ecdysozoa</taxon>
        <taxon>Nematoda</taxon>
        <taxon>Chromadorea</taxon>
        <taxon>Rhabditida</taxon>
        <taxon>Tylenchina</taxon>
        <taxon>Panagrolaimomorpha</taxon>
        <taxon>Panagrolaimoidea</taxon>
        <taxon>Panagrolaimidae</taxon>
        <taxon>Panagrolaimus</taxon>
    </lineage>
</organism>
<evidence type="ECO:0000259" key="2">
    <source>
        <dbReference type="PROSITE" id="PS51319"/>
    </source>
</evidence>
<dbReference type="PROSITE" id="PS51319">
    <property type="entry name" value="TFIIS_N"/>
    <property type="match status" value="1"/>
</dbReference>
<dbReference type="InterPro" id="IPR017923">
    <property type="entry name" value="TFIIS_N"/>
</dbReference>
<feature type="domain" description="TFIIS N-terminal" evidence="2">
    <location>
        <begin position="1"/>
        <end position="72"/>
    </location>
</feature>
<protein>
    <submittedName>
        <fullName evidence="4">TFIIS N-terminal domain-containing protein</fullName>
    </submittedName>
</protein>
<dbReference type="InterPro" id="IPR035441">
    <property type="entry name" value="TFIIS/LEDGF_dom_sf"/>
</dbReference>
<accession>A0A914PQG0</accession>
<evidence type="ECO:0000256" key="1">
    <source>
        <dbReference type="PROSITE-ProRule" id="PRU00649"/>
    </source>
</evidence>
<comment type="subcellular location">
    <subcellularLocation>
        <location evidence="1">Nucleus</location>
    </subcellularLocation>
</comment>
<dbReference type="GO" id="GO:0005634">
    <property type="term" value="C:nucleus"/>
    <property type="evidence" value="ECO:0007669"/>
    <property type="project" value="UniProtKB-SubCell"/>
</dbReference>
<dbReference type="Proteomes" id="UP000887578">
    <property type="component" value="Unplaced"/>
</dbReference>
<evidence type="ECO:0000313" key="4">
    <source>
        <dbReference type="WBParaSite" id="PDA_v2.g20813.t1"/>
    </source>
</evidence>
<dbReference type="WBParaSite" id="PDA_v2.g20813.t1">
    <property type="protein sequence ID" value="PDA_v2.g20813.t1"/>
    <property type="gene ID" value="PDA_v2.g20813"/>
</dbReference>
<dbReference type="SUPFAM" id="SSF47676">
    <property type="entry name" value="Conserved domain common to transcription factors TFIIS, elongin A, CRSP70"/>
    <property type="match status" value="1"/>
</dbReference>
<keyword evidence="1" id="KW-0539">Nucleus</keyword>